<reference evidence="2" key="1">
    <citation type="submission" date="2021-01" db="EMBL/GenBank/DDBJ databases">
        <authorList>
            <person name="Corre E."/>
            <person name="Pelletier E."/>
            <person name="Niang G."/>
            <person name="Scheremetjew M."/>
            <person name="Finn R."/>
            <person name="Kale V."/>
            <person name="Holt S."/>
            <person name="Cochrane G."/>
            <person name="Meng A."/>
            <person name="Brown T."/>
            <person name="Cohen L."/>
        </authorList>
    </citation>
    <scope>NUCLEOTIDE SEQUENCE</scope>
    <source>
        <strain evidence="2">CCMP127</strain>
    </source>
</reference>
<sequence>MEKDEKIRQLNSRRTRTLVLLSVAALLALILGAVFLGTSSDSDYDSSLTSQVRRTVQHGIADIRAHSSGTTNNNNNNNEHKKGVADIRLDQHNNNNEPHDPLENERKTIRERRHPRHVPELDVAVKQPSPQQQEESEQTLADRVAEYDKHVREIKQKVDGKGGFMETEPEGVAASKALQDATRLLLQRRYGPQEPYRVKIDLEFQPSNPTYETDGPTDSFTIEMAPAKLMPHAVFSFLEIARHWGEKKGAFHRRANHVLQVMTRGNHVPHLAFQEYSPAFPHKRQTVGYAGRPSGPAWYVSILDNSKNHGPGSQQARNPHEADACFGKVVEGFDRVVMGRITKMPGDGFLKPPAHVKISKMTILVPGDQEGSFVPWTGTDIAKVS</sequence>
<name>A0A7S3PDI5_9STRA</name>
<accession>A0A7S3PDI5</accession>
<dbReference type="SUPFAM" id="SSF50891">
    <property type="entry name" value="Cyclophilin-like"/>
    <property type="match status" value="1"/>
</dbReference>
<feature type="region of interest" description="Disordered" evidence="1">
    <location>
        <begin position="90"/>
        <end position="139"/>
    </location>
</feature>
<evidence type="ECO:0000313" key="2">
    <source>
        <dbReference type="EMBL" id="CAE0421720.1"/>
    </source>
</evidence>
<gene>
    <name evidence="2" type="ORF">ACOF00016_LOCUS18357</name>
</gene>
<feature type="compositionally biased region" description="Basic and acidic residues" evidence="1">
    <location>
        <begin position="90"/>
        <end position="108"/>
    </location>
</feature>
<proteinExistence type="predicted"/>
<evidence type="ECO:0008006" key="3">
    <source>
        <dbReference type="Google" id="ProtNLM"/>
    </source>
</evidence>
<organism evidence="2">
    <name type="scientific">Amphora coffeiformis</name>
    <dbReference type="NCBI Taxonomy" id="265554"/>
    <lineage>
        <taxon>Eukaryota</taxon>
        <taxon>Sar</taxon>
        <taxon>Stramenopiles</taxon>
        <taxon>Ochrophyta</taxon>
        <taxon>Bacillariophyta</taxon>
        <taxon>Bacillariophyceae</taxon>
        <taxon>Bacillariophycidae</taxon>
        <taxon>Thalassiophysales</taxon>
        <taxon>Catenulaceae</taxon>
        <taxon>Amphora</taxon>
    </lineage>
</organism>
<evidence type="ECO:0000256" key="1">
    <source>
        <dbReference type="SAM" id="MobiDB-lite"/>
    </source>
</evidence>
<protein>
    <recommendedName>
        <fullName evidence="3">PPIase cyclophilin-type domain-containing protein</fullName>
    </recommendedName>
</protein>
<dbReference type="AlphaFoldDB" id="A0A7S3PDI5"/>
<dbReference type="EMBL" id="HBIM01024739">
    <property type="protein sequence ID" value="CAE0421720.1"/>
    <property type="molecule type" value="Transcribed_RNA"/>
</dbReference>
<dbReference type="InterPro" id="IPR029000">
    <property type="entry name" value="Cyclophilin-like_dom_sf"/>
</dbReference>